<name>A0A8X6TJI2_NEPPI</name>
<reference evidence="2" key="1">
    <citation type="submission" date="2020-08" db="EMBL/GenBank/DDBJ databases">
        <title>Multicomponent nature underlies the extraordinary mechanical properties of spider dragline silk.</title>
        <authorList>
            <person name="Kono N."/>
            <person name="Nakamura H."/>
            <person name="Mori M."/>
            <person name="Yoshida Y."/>
            <person name="Ohtoshi R."/>
            <person name="Malay A.D."/>
            <person name="Moran D.A.P."/>
            <person name="Tomita M."/>
            <person name="Numata K."/>
            <person name="Arakawa K."/>
        </authorList>
    </citation>
    <scope>NUCLEOTIDE SEQUENCE</scope>
</reference>
<feature type="non-terminal residue" evidence="2">
    <location>
        <position position="1"/>
    </location>
</feature>
<dbReference type="Proteomes" id="UP000887013">
    <property type="component" value="Unassembled WGS sequence"/>
</dbReference>
<sequence length="187" mass="21466">LKIPEAMLTPKCSSPEMVSSFGKIQSQCQLSANRNAFDRGSDSESEWSSLERRQREVYIKANRKLTLHKKTRKKRDIPVTSPRIPSFEEPPPPLPPLPGGQRIVTTQSLDRLEKAKLKLEQTLTSVPPQEYDSSYEVASPRDSSTTAREEIEKIRTAKKKEERKKSRKDGKQEKKEAERRRVTKATY</sequence>
<feature type="compositionally biased region" description="Pro residues" evidence="1">
    <location>
        <begin position="88"/>
        <end position="98"/>
    </location>
</feature>
<evidence type="ECO:0000313" key="2">
    <source>
        <dbReference type="EMBL" id="GFT16344.1"/>
    </source>
</evidence>
<proteinExistence type="predicted"/>
<accession>A0A8X6TJI2</accession>
<gene>
    <name evidence="2" type="primary">X975_04418</name>
    <name evidence="2" type="ORF">NPIL_347471</name>
</gene>
<protein>
    <submittedName>
        <fullName evidence="2">Uncharacterized protein</fullName>
    </submittedName>
</protein>
<dbReference type="EMBL" id="BMAW01009913">
    <property type="protein sequence ID" value="GFT16344.1"/>
    <property type="molecule type" value="Genomic_DNA"/>
</dbReference>
<feature type="region of interest" description="Disordered" evidence="1">
    <location>
        <begin position="120"/>
        <end position="187"/>
    </location>
</feature>
<organism evidence="2 3">
    <name type="scientific">Nephila pilipes</name>
    <name type="common">Giant wood spider</name>
    <name type="synonym">Nephila maculata</name>
    <dbReference type="NCBI Taxonomy" id="299642"/>
    <lineage>
        <taxon>Eukaryota</taxon>
        <taxon>Metazoa</taxon>
        <taxon>Ecdysozoa</taxon>
        <taxon>Arthropoda</taxon>
        <taxon>Chelicerata</taxon>
        <taxon>Arachnida</taxon>
        <taxon>Araneae</taxon>
        <taxon>Araneomorphae</taxon>
        <taxon>Entelegynae</taxon>
        <taxon>Araneoidea</taxon>
        <taxon>Nephilidae</taxon>
        <taxon>Nephila</taxon>
    </lineage>
</organism>
<dbReference type="AlphaFoldDB" id="A0A8X6TJI2"/>
<comment type="caution">
    <text evidence="2">The sequence shown here is derived from an EMBL/GenBank/DDBJ whole genome shotgun (WGS) entry which is preliminary data.</text>
</comment>
<evidence type="ECO:0000256" key="1">
    <source>
        <dbReference type="SAM" id="MobiDB-lite"/>
    </source>
</evidence>
<keyword evidence="3" id="KW-1185">Reference proteome</keyword>
<feature type="compositionally biased region" description="Basic and acidic residues" evidence="1">
    <location>
        <begin position="147"/>
        <end position="180"/>
    </location>
</feature>
<feature type="region of interest" description="Disordered" evidence="1">
    <location>
        <begin position="62"/>
        <end position="102"/>
    </location>
</feature>
<evidence type="ECO:0000313" key="3">
    <source>
        <dbReference type="Proteomes" id="UP000887013"/>
    </source>
</evidence>
<feature type="compositionally biased region" description="Basic residues" evidence="1">
    <location>
        <begin position="62"/>
        <end position="75"/>
    </location>
</feature>